<protein>
    <submittedName>
        <fullName evidence="1">Uncharacterized protein</fullName>
    </submittedName>
</protein>
<evidence type="ECO:0000313" key="1">
    <source>
        <dbReference type="EMBL" id="CAI6336023.1"/>
    </source>
</evidence>
<dbReference type="InterPro" id="IPR058940">
    <property type="entry name" value="mS26_fungi"/>
</dbReference>
<name>A0A9W4UGE9_9PLEO</name>
<reference evidence="1" key="1">
    <citation type="submission" date="2023-01" db="EMBL/GenBank/DDBJ databases">
        <authorList>
            <person name="Van Ghelder C."/>
            <person name="Rancurel C."/>
        </authorList>
    </citation>
    <scope>NUCLEOTIDE SEQUENCE</scope>
    <source>
        <strain evidence="1">CNCM I-4278</strain>
    </source>
</reference>
<dbReference type="Pfam" id="PF26163">
    <property type="entry name" value="mS26"/>
    <property type="match status" value="1"/>
</dbReference>
<dbReference type="Proteomes" id="UP001152607">
    <property type="component" value="Unassembled WGS sequence"/>
</dbReference>
<proteinExistence type="predicted"/>
<gene>
    <name evidence="1" type="ORF">PDIGIT_LOCUS9112</name>
</gene>
<dbReference type="OrthoDB" id="5223508at2759"/>
<sequence length="299" mass="33312">MPARIPVRLAFNGTNCSSSVRAFSSTSPTLALGPESPNYIEVPKPAQPTWTLEPKPKGHLPIPRDVFKTRSRLPKASEQFISRTTKDPAKAKLPGPYNKDAEYRLYKQRLAEARRNNFREGVKALHERKVTSEAESKARYEKLNTEKRALTFAPPRTVDVLTQASVSKSVRDFLSDCLSQNPSPAGVQARRKAFTRRMNKQDTIRQARVHDLYTNARKFIVTEQQLDESIEEAFGTDDQPVRWNKNGQVESGSSGISPWEGGIPNGIHEKMKSLGGGQGVGLAKERVKKIAEELTGGKM</sequence>
<dbReference type="AlphaFoldDB" id="A0A9W4UGE9"/>
<keyword evidence="2" id="KW-1185">Reference proteome</keyword>
<organism evidence="1 2">
    <name type="scientific">Periconia digitata</name>
    <dbReference type="NCBI Taxonomy" id="1303443"/>
    <lineage>
        <taxon>Eukaryota</taxon>
        <taxon>Fungi</taxon>
        <taxon>Dikarya</taxon>
        <taxon>Ascomycota</taxon>
        <taxon>Pezizomycotina</taxon>
        <taxon>Dothideomycetes</taxon>
        <taxon>Pleosporomycetidae</taxon>
        <taxon>Pleosporales</taxon>
        <taxon>Massarineae</taxon>
        <taxon>Periconiaceae</taxon>
        <taxon>Periconia</taxon>
    </lineage>
</organism>
<dbReference type="EMBL" id="CAOQHR010000006">
    <property type="protein sequence ID" value="CAI6336023.1"/>
    <property type="molecule type" value="Genomic_DNA"/>
</dbReference>
<comment type="caution">
    <text evidence="1">The sequence shown here is derived from an EMBL/GenBank/DDBJ whole genome shotgun (WGS) entry which is preliminary data.</text>
</comment>
<evidence type="ECO:0000313" key="2">
    <source>
        <dbReference type="Proteomes" id="UP001152607"/>
    </source>
</evidence>
<dbReference type="CDD" id="cd23703">
    <property type="entry name" value="mS26_PET12"/>
    <property type="match status" value="1"/>
</dbReference>
<accession>A0A9W4UGE9</accession>